<accession>A0A8T0PQP0</accession>
<dbReference type="AlphaFoldDB" id="A0A8T0PQP0"/>
<gene>
    <name evidence="3" type="ORF">PVAP13_8KG264100</name>
</gene>
<dbReference type="Proteomes" id="UP000823388">
    <property type="component" value="Chromosome 8K"/>
</dbReference>
<name>A0A8T0PQP0_PANVG</name>
<dbReference type="Pfam" id="PF24758">
    <property type="entry name" value="LRR_At5g56370"/>
    <property type="match status" value="1"/>
</dbReference>
<protein>
    <recommendedName>
        <fullName evidence="5">FBD domain-containing protein</fullName>
    </recommendedName>
</protein>
<dbReference type="PANTHER" id="PTHR34709">
    <property type="entry name" value="OS10G0396666 PROTEIN"/>
    <property type="match status" value="1"/>
</dbReference>
<evidence type="ECO:0000313" key="4">
    <source>
        <dbReference type="Proteomes" id="UP000823388"/>
    </source>
</evidence>
<reference evidence="3" key="1">
    <citation type="submission" date="2020-05" db="EMBL/GenBank/DDBJ databases">
        <title>WGS assembly of Panicum virgatum.</title>
        <authorList>
            <person name="Lovell J.T."/>
            <person name="Jenkins J."/>
            <person name="Shu S."/>
            <person name="Juenger T.E."/>
            <person name="Schmutz J."/>
        </authorList>
    </citation>
    <scope>NUCLEOTIDE SEQUENCE</scope>
    <source>
        <strain evidence="3">AP13</strain>
    </source>
</reference>
<evidence type="ECO:0008006" key="5">
    <source>
        <dbReference type="Google" id="ProtNLM"/>
    </source>
</evidence>
<evidence type="ECO:0000259" key="1">
    <source>
        <dbReference type="Pfam" id="PF08387"/>
    </source>
</evidence>
<evidence type="ECO:0000313" key="3">
    <source>
        <dbReference type="EMBL" id="KAG2562869.1"/>
    </source>
</evidence>
<dbReference type="InterPro" id="IPR055312">
    <property type="entry name" value="FBL15-like"/>
</dbReference>
<keyword evidence="4" id="KW-1185">Reference proteome</keyword>
<organism evidence="3 4">
    <name type="scientific">Panicum virgatum</name>
    <name type="common">Blackwell switchgrass</name>
    <dbReference type="NCBI Taxonomy" id="38727"/>
    <lineage>
        <taxon>Eukaryota</taxon>
        <taxon>Viridiplantae</taxon>
        <taxon>Streptophyta</taxon>
        <taxon>Embryophyta</taxon>
        <taxon>Tracheophyta</taxon>
        <taxon>Spermatophyta</taxon>
        <taxon>Magnoliopsida</taxon>
        <taxon>Liliopsida</taxon>
        <taxon>Poales</taxon>
        <taxon>Poaceae</taxon>
        <taxon>PACMAD clade</taxon>
        <taxon>Panicoideae</taxon>
        <taxon>Panicodae</taxon>
        <taxon>Paniceae</taxon>
        <taxon>Panicinae</taxon>
        <taxon>Panicum</taxon>
        <taxon>Panicum sect. Hiantes</taxon>
    </lineage>
</organism>
<feature type="domain" description="FBD" evidence="1">
    <location>
        <begin position="281"/>
        <end position="319"/>
    </location>
</feature>
<dbReference type="Pfam" id="PF08387">
    <property type="entry name" value="FBD"/>
    <property type="match status" value="1"/>
</dbReference>
<feature type="domain" description="F-box/LRR-repeat protein 15/At3g58940/PEG3-like LRR" evidence="2">
    <location>
        <begin position="21"/>
        <end position="141"/>
    </location>
</feature>
<dbReference type="OrthoDB" id="678620at2759"/>
<dbReference type="EMBL" id="CM029051">
    <property type="protein sequence ID" value="KAG2562869.1"/>
    <property type="molecule type" value="Genomic_DNA"/>
</dbReference>
<proteinExistence type="predicted"/>
<sequence>MPRPLGMHPDELEVLLHGASLELPACERAKAIALRLKLVWRLRLGPAGSFAALTSLTILFALMDGGEVTALVSTRCPRLRNLRLCLELVGDHGISIRSGSLRSLSICVARKWRLEVAAPRLEYLYVGGAIDEARVSAPKLAGLVWSCPNYDPHRHQFEDAGRRRLQLMDIGLASAAGLLMQQFDGADQLRLRVSIPLGVAYKSFLNETSKLPKCQTLNITLPTNSCHGLAPVMLHLLRSCSSTKKVSVQLLGLTDYPTWLRCRSNCPCRLEESRRIDGIDLNSLEEVEITSYRGSQEELLEFVEHLCRCNAPILKKLVFSHTKFSAPSQTKALFEKIRSMCYPKIDVEFYDFMDGAWVCFYGFD</sequence>
<dbReference type="InterPro" id="IPR006566">
    <property type="entry name" value="FBD"/>
</dbReference>
<comment type="caution">
    <text evidence="3">The sequence shown here is derived from an EMBL/GenBank/DDBJ whole genome shotgun (WGS) entry which is preliminary data.</text>
</comment>
<dbReference type="InterPro" id="IPR055411">
    <property type="entry name" value="LRR_FXL15/At3g58940/PEG3-like"/>
</dbReference>
<evidence type="ECO:0000259" key="2">
    <source>
        <dbReference type="Pfam" id="PF24758"/>
    </source>
</evidence>
<dbReference type="PANTHER" id="PTHR34709:SF68">
    <property type="entry name" value="OS07G0550432 PROTEIN"/>
    <property type="match status" value="1"/>
</dbReference>